<dbReference type="GO" id="GO:0005524">
    <property type="term" value="F:ATP binding"/>
    <property type="evidence" value="ECO:0007669"/>
    <property type="project" value="UniProtKB-KW"/>
</dbReference>
<keyword evidence="1" id="KW-0547">Nucleotide-binding</keyword>
<dbReference type="eggNOG" id="COG0178">
    <property type="taxonomic scope" value="Bacteria"/>
</dbReference>
<dbReference type="EMBL" id="JNBY01000172">
    <property type="protein sequence ID" value="KDN80561.1"/>
    <property type="molecule type" value="Genomic_DNA"/>
</dbReference>
<proteinExistence type="predicted"/>
<accession>A0A066YR48</accession>
<name>A0A066YR48_9ACTN</name>
<sequence length="47" mass="5458">MSWQKRFMSDLRRIADLVQFRTIVATHSPQIAGKWADRMVRLGPSAE</sequence>
<comment type="caution">
    <text evidence="1">The sequence shown here is derived from an EMBL/GenBank/DDBJ whole genome shotgun (WGS) entry which is preliminary data.</text>
</comment>
<organism evidence="1 2">
    <name type="scientific">Kitasatospora cheerisanensis KCTC 2395</name>
    <dbReference type="NCBI Taxonomy" id="1348663"/>
    <lineage>
        <taxon>Bacteria</taxon>
        <taxon>Bacillati</taxon>
        <taxon>Actinomycetota</taxon>
        <taxon>Actinomycetes</taxon>
        <taxon>Kitasatosporales</taxon>
        <taxon>Streptomycetaceae</taxon>
        <taxon>Kitasatospora</taxon>
    </lineage>
</organism>
<gene>
    <name evidence="1" type="ORF">KCH_77080</name>
</gene>
<dbReference type="Proteomes" id="UP000027178">
    <property type="component" value="Unassembled WGS sequence"/>
</dbReference>
<reference evidence="1 2" key="1">
    <citation type="submission" date="2014-05" db="EMBL/GenBank/DDBJ databases">
        <title>Draft Genome Sequence of Kitasatospora cheerisanensis KCTC 2395.</title>
        <authorList>
            <person name="Nam D.H."/>
        </authorList>
    </citation>
    <scope>NUCLEOTIDE SEQUENCE [LARGE SCALE GENOMIC DNA]</scope>
    <source>
        <strain evidence="1 2">KCTC 2395</strain>
    </source>
</reference>
<protein>
    <submittedName>
        <fullName evidence="1">ATP-binding protein</fullName>
    </submittedName>
</protein>
<dbReference type="HOGENOM" id="CLU_3169143_0_0_11"/>
<evidence type="ECO:0000313" key="2">
    <source>
        <dbReference type="Proteomes" id="UP000027178"/>
    </source>
</evidence>
<keyword evidence="1" id="KW-0067">ATP-binding</keyword>
<keyword evidence="2" id="KW-1185">Reference proteome</keyword>
<evidence type="ECO:0000313" key="1">
    <source>
        <dbReference type="EMBL" id="KDN80561.1"/>
    </source>
</evidence>
<dbReference type="AlphaFoldDB" id="A0A066YR48"/>